<evidence type="ECO:0000256" key="2">
    <source>
        <dbReference type="SAM" id="Phobius"/>
    </source>
</evidence>
<sequence>MRIGPRLFLAVIPAVVGVLAMAGLAWWGQRGRQVPEGLLVLGIVAAVASLVLVWSNARYVARRIDALSAQAHPADAATGRADELDAIERALGEARGRGDKREAAEARLREYAALMADALAAAGRGLDEVRLPLHILLDSPFGELNENQEEMLGAARAAADAADERLRVVARIAALDAGQVQPRTESIPFRDLLAPVLAAAEERFRAAGATLQADLPPALPRVRADAGFAREALLIILEHAAGRAAAGTTAHLDAGTDAGRVRIRLSAESSPPDERFPLAERLLRVQGAELGRMEDGSLTVRFLAASGAPAAGTAPVESTMDHAPPAIHRTG</sequence>
<proteinExistence type="predicted"/>
<dbReference type="AlphaFoldDB" id="A0A841H1X2"/>
<evidence type="ECO:0000313" key="3">
    <source>
        <dbReference type="EMBL" id="MBB6071936.1"/>
    </source>
</evidence>
<organism evidence="3 4">
    <name type="scientific">Longimicrobium terrae</name>
    <dbReference type="NCBI Taxonomy" id="1639882"/>
    <lineage>
        <taxon>Bacteria</taxon>
        <taxon>Pseudomonadati</taxon>
        <taxon>Gemmatimonadota</taxon>
        <taxon>Longimicrobiia</taxon>
        <taxon>Longimicrobiales</taxon>
        <taxon>Longimicrobiaceae</taxon>
        <taxon>Longimicrobium</taxon>
    </lineage>
</organism>
<reference evidence="3 4" key="1">
    <citation type="submission" date="2020-08" db="EMBL/GenBank/DDBJ databases">
        <title>Genomic Encyclopedia of Type Strains, Phase IV (KMG-IV): sequencing the most valuable type-strain genomes for metagenomic binning, comparative biology and taxonomic classification.</title>
        <authorList>
            <person name="Goeker M."/>
        </authorList>
    </citation>
    <scope>NUCLEOTIDE SEQUENCE [LARGE SCALE GENOMIC DNA]</scope>
    <source>
        <strain evidence="3 4">DSM 29007</strain>
    </source>
</reference>
<name>A0A841H1X2_9BACT</name>
<evidence type="ECO:0000256" key="1">
    <source>
        <dbReference type="SAM" id="MobiDB-lite"/>
    </source>
</evidence>
<dbReference type="InterPro" id="IPR036890">
    <property type="entry name" value="HATPase_C_sf"/>
</dbReference>
<feature type="transmembrane region" description="Helical" evidence="2">
    <location>
        <begin position="7"/>
        <end position="28"/>
    </location>
</feature>
<dbReference type="EMBL" id="JACHIA010000011">
    <property type="protein sequence ID" value="MBB6071936.1"/>
    <property type="molecule type" value="Genomic_DNA"/>
</dbReference>
<dbReference type="Gene3D" id="3.30.565.10">
    <property type="entry name" value="Histidine kinase-like ATPase, C-terminal domain"/>
    <property type="match status" value="1"/>
</dbReference>
<keyword evidence="4" id="KW-1185">Reference proteome</keyword>
<dbReference type="RefSeq" id="WP_170035383.1">
    <property type="nucleotide sequence ID" value="NZ_JABDTL010000001.1"/>
</dbReference>
<keyword evidence="2" id="KW-1133">Transmembrane helix</keyword>
<keyword evidence="2" id="KW-0812">Transmembrane</keyword>
<protein>
    <submittedName>
        <fullName evidence="3">Uncharacterized protein</fullName>
    </submittedName>
</protein>
<feature type="region of interest" description="Disordered" evidence="1">
    <location>
        <begin position="311"/>
        <end position="331"/>
    </location>
</feature>
<comment type="caution">
    <text evidence="3">The sequence shown here is derived from an EMBL/GenBank/DDBJ whole genome shotgun (WGS) entry which is preliminary data.</text>
</comment>
<evidence type="ECO:0000313" key="4">
    <source>
        <dbReference type="Proteomes" id="UP000582837"/>
    </source>
</evidence>
<dbReference type="Proteomes" id="UP000582837">
    <property type="component" value="Unassembled WGS sequence"/>
</dbReference>
<gene>
    <name evidence="3" type="ORF">HNQ61_003596</name>
</gene>
<feature type="transmembrane region" description="Helical" evidence="2">
    <location>
        <begin position="34"/>
        <end position="54"/>
    </location>
</feature>
<keyword evidence="2" id="KW-0472">Membrane</keyword>
<accession>A0A841H1X2</accession>